<dbReference type="AlphaFoldDB" id="A0A2H6LLI2"/>
<dbReference type="GO" id="GO:0004553">
    <property type="term" value="F:hydrolase activity, hydrolyzing O-glycosyl compounds"/>
    <property type="evidence" value="ECO:0007669"/>
    <property type="project" value="TreeGrafter"/>
</dbReference>
<dbReference type="PANTHER" id="PTHR16138">
    <property type="entry name" value="MYCOPHENOLIC ACID ACYL-GLUCURONIDE ESTERASE, MITOCHONDRIAL"/>
    <property type="match status" value="1"/>
</dbReference>
<dbReference type="RefSeq" id="WP_187308190.1">
    <property type="nucleotide sequence ID" value="NZ_DF978434.1"/>
</dbReference>
<accession>A0A2H6LLI2</accession>
<dbReference type="InterPro" id="IPR052382">
    <property type="entry name" value="ABHD10_acyl-thioesterase"/>
</dbReference>
<dbReference type="EMBL" id="BDGE01000066">
    <property type="protein sequence ID" value="GBE94054.1"/>
    <property type="molecule type" value="Genomic_DNA"/>
</dbReference>
<keyword evidence="3" id="KW-1185">Reference proteome</keyword>
<dbReference type="Gene3D" id="3.40.50.1820">
    <property type="entry name" value="alpha/beta hydrolase"/>
    <property type="match status" value="1"/>
</dbReference>
<dbReference type="InterPro" id="IPR029058">
    <property type="entry name" value="AB_hydrolase_fold"/>
</dbReference>
<dbReference type="PANTHER" id="PTHR16138:SF7">
    <property type="entry name" value="PALMITOYL-PROTEIN THIOESTERASE ABHD10, MITOCHONDRIAL"/>
    <property type="match status" value="1"/>
</dbReference>
<evidence type="ECO:0008006" key="4">
    <source>
        <dbReference type="Google" id="ProtNLM"/>
    </source>
</evidence>
<dbReference type="Pfam" id="PF05728">
    <property type="entry name" value="UPF0227"/>
    <property type="match status" value="1"/>
</dbReference>
<dbReference type="SUPFAM" id="SSF53474">
    <property type="entry name" value="alpha/beta-Hydrolases"/>
    <property type="match status" value="1"/>
</dbReference>
<keyword evidence="1" id="KW-0378">Hydrolase</keyword>
<sequence length="211" mass="23746">MQYIYLHGFASSPKSAKALAMGDRFTKIPIQLNIPDLNAGDFSGLTITRQLNQIAAAFPHDSEPVTLIGSSLGGLVSAHLAQQYQQVERLILLAPAFGFLSHWLPKLGDEAIKRWQQEKYLMVYHYGEGRSLPLSYDFITDAEQYQEDILQRPVPTLILHGRQDEVIPITASHQFARSRPWVELVELDSDHALGNVTGEIWQAIHLFCQLP</sequence>
<protein>
    <recommendedName>
        <fullName evidence="4">Esterase</fullName>
    </recommendedName>
</protein>
<proteinExistence type="predicted"/>
<dbReference type="InterPro" id="IPR008886">
    <property type="entry name" value="UPF0227/Esterase_YqiA"/>
</dbReference>
<reference evidence="3" key="1">
    <citation type="journal article" date="2018" name="Genome Announc.">
        <title>Draft Genome Sequence of the Nitrogen-Fixing and Hormogonia-Inducing Cyanobacterium Nostoc cycadae Strain WK-1, Isolated from the Coralloid Roots of Cycas revoluta.</title>
        <authorList>
            <person name="Kanesaki Y."/>
            <person name="Hirose M."/>
            <person name="Hirose Y."/>
            <person name="Fujisawa T."/>
            <person name="Nakamura Y."/>
            <person name="Watanabe S."/>
            <person name="Matsunaga S."/>
            <person name="Uchida H."/>
            <person name="Murakami A."/>
        </authorList>
    </citation>
    <scope>NUCLEOTIDE SEQUENCE [LARGE SCALE GENOMIC DNA]</scope>
    <source>
        <strain evidence="3">WK-1</strain>
    </source>
</reference>
<dbReference type="Proteomes" id="UP000236527">
    <property type="component" value="Unassembled WGS sequence"/>
</dbReference>
<gene>
    <name evidence="2" type="ORF">NCWK1_3821</name>
</gene>
<comment type="caution">
    <text evidence="2">The sequence shown here is derived from an EMBL/GenBank/DDBJ whole genome shotgun (WGS) entry which is preliminary data.</text>
</comment>
<evidence type="ECO:0000256" key="1">
    <source>
        <dbReference type="ARBA" id="ARBA00022801"/>
    </source>
</evidence>
<name>A0A2H6LLI2_9NOSO</name>
<organism evidence="2 3">
    <name type="scientific">Nostoc cycadae WK-1</name>
    <dbReference type="NCBI Taxonomy" id="1861711"/>
    <lineage>
        <taxon>Bacteria</taxon>
        <taxon>Bacillati</taxon>
        <taxon>Cyanobacteriota</taxon>
        <taxon>Cyanophyceae</taxon>
        <taxon>Nostocales</taxon>
        <taxon>Nostocaceae</taxon>
        <taxon>Nostoc</taxon>
    </lineage>
</organism>
<evidence type="ECO:0000313" key="2">
    <source>
        <dbReference type="EMBL" id="GBE94054.1"/>
    </source>
</evidence>
<evidence type="ECO:0000313" key="3">
    <source>
        <dbReference type="Proteomes" id="UP000236527"/>
    </source>
</evidence>